<name>A0A4V3WLN6_CAMSN</name>
<reference evidence="4 5" key="1">
    <citation type="journal article" date="2018" name="Proc. Natl. Acad. Sci. U.S.A.">
        <title>Draft genome sequence of Camellia sinensis var. sinensis provides insights into the evolution of the tea genome and tea quality.</title>
        <authorList>
            <person name="Wei C."/>
            <person name="Yang H."/>
            <person name="Wang S."/>
            <person name="Zhao J."/>
            <person name="Liu C."/>
            <person name="Gao L."/>
            <person name="Xia E."/>
            <person name="Lu Y."/>
            <person name="Tai Y."/>
            <person name="She G."/>
            <person name="Sun J."/>
            <person name="Cao H."/>
            <person name="Tong W."/>
            <person name="Gao Q."/>
            <person name="Li Y."/>
            <person name="Deng W."/>
            <person name="Jiang X."/>
            <person name="Wang W."/>
            <person name="Chen Q."/>
            <person name="Zhang S."/>
            <person name="Li H."/>
            <person name="Wu J."/>
            <person name="Wang P."/>
            <person name="Li P."/>
            <person name="Shi C."/>
            <person name="Zheng F."/>
            <person name="Jian J."/>
            <person name="Huang B."/>
            <person name="Shan D."/>
            <person name="Shi M."/>
            <person name="Fang C."/>
            <person name="Yue Y."/>
            <person name="Li F."/>
            <person name="Li D."/>
            <person name="Wei S."/>
            <person name="Han B."/>
            <person name="Jiang C."/>
            <person name="Yin Y."/>
            <person name="Xia T."/>
            <person name="Zhang Z."/>
            <person name="Bennetzen J.L."/>
            <person name="Zhao S."/>
            <person name="Wan X."/>
        </authorList>
    </citation>
    <scope>NUCLEOTIDE SEQUENCE [LARGE SCALE GENOMIC DNA]</scope>
    <source>
        <strain evidence="5">cv. Shuchazao</strain>
        <tissue evidence="4">Leaf</tissue>
    </source>
</reference>
<dbReference type="Gene3D" id="3.30.70.100">
    <property type="match status" value="1"/>
</dbReference>
<evidence type="ECO:0000256" key="1">
    <source>
        <dbReference type="ARBA" id="ARBA00004170"/>
    </source>
</evidence>
<dbReference type="PANTHER" id="PTHR47005">
    <property type="entry name" value="HEAVY METAL TRANSPORT/DETOXIFICATION SUPERFAMILY PROTEIN"/>
    <property type="match status" value="1"/>
</dbReference>
<dbReference type="STRING" id="542762.A0A4V3WLN6"/>
<comment type="caution">
    <text evidence="4">The sequence shown here is derived from an EMBL/GenBank/DDBJ whole genome shotgun (WGS) entry which is preliminary data.</text>
</comment>
<dbReference type="PRINTS" id="PR01217">
    <property type="entry name" value="PRICHEXTENSN"/>
</dbReference>
<dbReference type="Proteomes" id="UP000306102">
    <property type="component" value="Unassembled WGS sequence"/>
</dbReference>
<evidence type="ECO:0000313" key="4">
    <source>
        <dbReference type="EMBL" id="THG05217.1"/>
    </source>
</evidence>
<dbReference type="GO" id="GO:0016020">
    <property type="term" value="C:membrane"/>
    <property type="evidence" value="ECO:0007669"/>
    <property type="project" value="UniProtKB-SubCell"/>
</dbReference>
<evidence type="ECO:0000256" key="2">
    <source>
        <dbReference type="SAM" id="MobiDB-lite"/>
    </source>
</evidence>
<feature type="domain" description="HMA" evidence="3">
    <location>
        <begin position="89"/>
        <end position="153"/>
    </location>
</feature>
<dbReference type="InterPro" id="IPR006121">
    <property type="entry name" value="HMA_dom"/>
</dbReference>
<evidence type="ECO:0000313" key="5">
    <source>
        <dbReference type="Proteomes" id="UP000306102"/>
    </source>
</evidence>
<organism evidence="4 5">
    <name type="scientific">Camellia sinensis var. sinensis</name>
    <name type="common">China tea</name>
    <dbReference type="NCBI Taxonomy" id="542762"/>
    <lineage>
        <taxon>Eukaryota</taxon>
        <taxon>Viridiplantae</taxon>
        <taxon>Streptophyta</taxon>
        <taxon>Embryophyta</taxon>
        <taxon>Tracheophyta</taxon>
        <taxon>Spermatophyta</taxon>
        <taxon>Magnoliopsida</taxon>
        <taxon>eudicotyledons</taxon>
        <taxon>Gunneridae</taxon>
        <taxon>Pentapetalae</taxon>
        <taxon>asterids</taxon>
        <taxon>Ericales</taxon>
        <taxon>Theaceae</taxon>
        <taxon>Camellia</taxon>
    </lineage>
</organism>
<feature type="compositionally biased region" description="Basic and acidic residues" evidence="2">
    <location>
        <begin position="157"/>
        <end position="171"/>
    </location>
</feature>
<dbReference type="GO" id="GO:0009626">
    <property type="term" value="P:plant-type hypersensitive response"/>
    <property type="evidence" value="ECO:0007669"/>
    <property type="project" value="UniProtKB-KW"/>
</dbReference>
<sequence>MRGTITFQLALGELVALRMRGISTFQLAPRELGRCTITFQPMSGKLVNVEECFKVMDFHYLLATRPFICGRNAIDIKGLNPFSYSLKDVTTMVLKVDLQCSSCYKKIKKILCKFPQIRDQIYDEKQNTVTIVVVCCSPEKVRDKLCCKGGKTIKSIEIKEPPKPKPPEKPKPKPNPPADKPPAPAPASTPAPAPTQTPAPAPTPTLVPAPAPAPPAFVPVCYPPMYPVGIRCGQCYEGHTDGPCYHGHGRPVPSYDNYGYGPSGFGGDRDCYTSRCDYFSEENTSGCRVM</sequence>
<proteinExistence type="predicted"/>
<feature type="region of interest" description="Disordered" evidence="2">
    <location>
        <begin position="157"/>
        <end position="207"/>
    </location>
</feature>
<dbReference type="SUPFAM" id="SSF55008">
    <property type="entry name" value="HMA, heavy metal-associated domain"/>
    <property type="match status" value="1"/>
</dbReference>
<keyword evidence="5" id="KW-1185">Reference proteome</keyword>
<dbReference type="GO" id="GO:0046872">
    <property type="term" value="F:metal ion binding"/>
    <property type="evidence" value="ECO:0007669"/>
    <property type="project" value="InterPro"/>
</dbReference>
<accession>A0A4V3WLN6</accession>
<evidence type="ECO:0000259" key="3">
    <source>
        <dbReference type="PROSITE" id="PS50846"/>
    </source>
</evidence>
<gene>
    <name evidence="4" type="ORF">TEA_013662</name>
</gene>
<comment type="subcellular location">
    <subcellularLocation>
        <location evidence="1">Membrane</location>
        <topology evidence="1">Peripheral membrane protein</topology>
    </subcellularLocation>
</comment>
<feature type="compositionally biased region" description="Pro residues" evidence="2">
    <location>
        <begin position="173"/>
        <end position="207"/>
    </location>
</feature>
<dbReference type="InterPro" id="IPR036163">
    <property type="entry name" value="HMA_dom_sf"/>
</dbReference>
<dbReference type="PANTHER" id="PTHR47005:SF5">
    <property type="entry name" value="HEAVY METAL TRANSPORT_DETOXIFICATION SUPERFAMILY PROTEIN"/>
    <property type="match status" value="1"/>
</dbReference>
<protein>
    <recommendedName>
        <fullName evidence="3">HMA domain-containing protein</fullName>
    </recommendedName>
</protein>
<dbReference type="PROSITE" id="PS50846">
    <property type="entry name" value="HMA_2"/>
    <property type="match status" value="1"/>
</dbReference>
<dbReference type="AlphaFoldDB" id="A0A4V3WLN6"/>
<dbReference type="EMBL" id="SDRB02010658">
    <property type="protein sequence ID" value="THG05217.1"/>
    <property type="molecule type" value="Genomic_DNA"/>
</dbReference>